<protein>
    <submittedName>
        <fullName evidence="1">Uncharacterized protein</fullName>
    </submittedName>
</protein>
<accession>A0A4Y2SWN2</accession>
<proteinExistence type="predicted"/>
<dbReference type="EMBL" id="BGPR01024207">
    <property type="protein sequence ID" value="GBN92083.1"/>
    <property type="molecule type" value="Genomic_DNA"/>
</dbReference>
<comment type="caution">
    <text evidence="1">The sequence shown here is derived from an EMBL/GenBank/DDBJ whole genome shotgun (WGS) entry which is preliminary data.</text>
</comment>
<name>A0A4Y2SWN2_ARAVE</name>
<reference evidence="1 2" key="1">
    <citation type="journal article" date="2019" name="Sci. Rep.">
        <title>Orb-weaving spider Araneus ventricosus genome elucidates the spidroin gene catalogue.</title>
        <authorList>
            <person name="Kono N."/>
            <person name="Nakamura H."/>
            <person name="Ohtoshi R."/>
            <person name="Moran D.A.P."/>
            <person name="Shinohara A."/>
            <person name="Yoshida Y."/>
            <person name="Fujiwara M."/>
            <person name="Mori M."/>
            <person name="Tomita M."/>
            <person name="Arakawa K."/>
        </authorList>
    </citation>
    <scope>NUCLEOTIDE SEQUENCE [LARGE SCALE GENOMIC DNA]</scope>
</reference>
<evidence type="ECO:0000313" key="2">
    <source>
        <dbReference type="Proteomes" id="UP000499080"/>
    </source>
</evidence>
<keyword evidence="2" id="KW-1185">Reference proteome</keyword>
<dbReference type="Proteomes" id="UP000499080">
    <property type="component" value="Unassembled WGS sequence"/>
</dbReference>
<gene>
    <name evidence="1" type="ORF">AVEN_8150_1</name>
</gene>
<evidence type="ECO:0000313" key="1">
    <source>
        <dbReference type="EMBL" id="GBN92083.1"/>
    </source>
</evidence>
<organism evidence="1 2">
    <name type="scientific">Araneus ventricosus</name>
    <name type="common">Orbweaver spider</name>
    <name type="synonym">Epeira ventricosa</name>
    <dbReference type="NCBI Taxonomy" id="182803"/>
    <lineage>
        <taxon>Eukaryota</taxon>
        <taxon>Metazoa</taxon>
        <taxon>Ecdysozoa</taxon>
        <taxon>Arthropoda</taxon>
        <taxon>Chelicerata</taxon>
        <taxon>Arachnida</taxon>
        <taxon>Araneae</taxon>
        <taxon>Araneomorphae</taxon>
        <taxon>Entelegynae</taxon>
        <taxon>Araneoidea</taxon>
        <taxon>Araneidae</taxon>
        <taxon>Araneus</taxon>
    </lineage>
</organism>
<dbReference type="AlphaFoldDB" id="A0A4Y2SWN2"/>
<sequence>MPQTGGISCLPTLFINLCHWHVDVSTCKNFLELHTSSRVVSKQRVSDERGLFNIQSSANRLRFKKKGGLVCDLPGSLGFSMGAVPVLYCVSTFLVSWIQALVSSGV</sequence>